<protein>
    <submittedName>
        <fullName evidence="1">Uncharacterized protein</fullName>
    </submittedName>
</protein>
<evidence type="ECO:0000313" key="2">
    <source>
        <dbReference type="Proteomes" id="UP000007882"/>
    </source>
</evidence>
<dbReference type="STRING" id="512565.AMIS_21380"/>
<sequence length="124" mass="13585">MSDDLTPAQIEAKLRRLVNDLTLAQSSLRAARDAEVDAKHAFESARRKALLSDDCPKVTRGGYTTAERDAWVAEQAAVLERTFDLAEANRKAAEDYLRTLRDQSMIVMALGKSVQSAFSLAGVS</sequence>
<dbReference type="RefSeq" id="WP_014442253.1">
    <property type="nucleotide sequence ID" value="NC_017093.1"/>
</dbReference>
<proteinExistence type="predicted"/>
<dbReference type="Proteomes" id="UP000007882">
    <property type="component" value="Chromosome"/>
</dbReference>
<evidence type="ECO:0000313" key="1">
    <source>
        <dbReference type="EMBL" id="BAL87358.1"/>
    </source>
</evidence>
<dbReference type="eggNOG" id="ENOG5032353">
    <property type="taxonomic scope" value="Bacteria"/>
</dbReference>
<dbReference type="HOGENOM" id="CLU_1999000_0_0_11"/>
<keyword evidence="2" id="KW-1185">Reference proteome</keyword>
<name>I0H2X1_ACTM4</name>
<gene>
    <name evidence="1" type="ordered locus">AMIS_21380</name>
</gene>
<dbReference type="AlphaFoldDB" id="I0H2X1"/>
<dbReference type="PATRIC" id="fig|512565.3.peg.2136"/>
<dbReference type="KEGG" id="ams:AMIS_21380"/>
<accession>I0H2X1</accession>
<reference evidence="1 2" key="1">
    <citation type="submission" date="2012-02" db="EMBL/GenBank/DDBJ databases">
        <title>Complete genome sequence of Actinoplanes missouriensis 431 (= NBRC 102363).</title>
        <authorList>
            <person name="Ohnishi Y."/>
            <person name="Ishikawa J."/>
            <person name="Sekine M."/>
            <person name="Hosoyama A."/>
            <person name="Harada T."/>
            <person name="Narita H."/>
            <person name="Hata T."/>
            <person name="Konno Y."/>
            <person name="Tutikane K."/>
            <person name="Fujita N."/>
            <person name="Horinouchi S."/>
            <person name="Hayakawa M."/>
        </authorList>
    </citation>
    <scope>NUCLEOTIDE SEQUENCE [LARGE SCALE GENOMIC DNA]</scope>
    <source>
        <strain evidence="2">ATCC 14538 / DSM 43046 / CBS 188.64 / JCM 3121 / NBRC 102363 / NCIMB 12654 / NRRL B-3342 / UNCC 431</strain>
    </source>
</reference>
<dbReference type="EMBL" id="AP012319">
    <property type="protein sequence ID" value="BAL87358.1"/>
    <property type="molecule type" value="Genomic_DNA"/>
</dbReference>
<organism evidence="1 2">
    <name type="scientific">Actinoplanes missouriensis (strain ATCC 14538 / DSM 43046 / CBS 188.64 / JCM 3121 / NBRC 102363 / NCIMB 12654 / NRRL B-3342 / UNCC 431)</name>
    <dbReference type="NCBI Taxonomy" id="512565"/>
    <lineage>
        <taxon>Bacteria</taxon>
        <taxon>Bacillati</taxon>
        <taxon>Actinomycetota</taxon>
        <taxon>Actinomycetes</taxon>
        <taxon>Micromonosporales</taxon>
        <taxon>Micromonosporaceae</taxon>
        <taxon>Actinoplanes</taxon>
    </lineage>
</organism>
<dbReference type="OrthoDB" id="3698115at2"/>